<gene>
    <name evidence="1" type="ORF">IV500_07115</name>
</gene>
<proteinExistence type="predicted"/>
<sequence>MADIRFDRVEIKDWRKLIIRATINERGARDTSYDLWFEFSEPIFVSNESIGVAMSTLCGRSYDNIFFDLPMDPETVLEIAHFTSASVSSSEVQCKIPGKRSGHLLSFSGGFDSLAAKALMPVDTKLVSMDFGGRFARESRFFNTFDTLTVTTNVVDTPLRYNSWSFMGIGAILASDHFRAEYHTFGSILEAGADNLRLAPEAAKNNTFAPFAAAGYLNAPFVLGLTEVGTLVVLARHYPQILGDSLESLATAGEEKRYRKQVLTELVSNRLGLQIDYPKVAKRSTPHFSFGTNFALDFLSLYVIKHGSPELAAELVSGIPSEVVDRANELEMSFYENANPTLYQNFPRSQFGGLAGRLAESGISFYTERDWSDFAAVRALLSKYHQIVLA</sequence>
<reference evidence="1 2" key="1">
    <citation type="submission" date="2020-11" db="EMBL/GenBank/DDBJ databases">
        <title>Arthrobacter antarcticus sp. nov., isolated from Antarctic Soil.</title>
        <authorList>
            <person name="Li J."/>
        </authorList>
    </citation>
    <scope>NUCLEOTIDE SEQUENCE [LARGE SCALE GENOMIC DNA]</scope>
    <source>
        <strain evidence="1 2">Z1-20</strain>
    </source>
</reference>
<comment type="caution">
    <text evidence="1">The sequence shown here is derived from an EMBL/GenBank/DDBJ whole genome shotgun (WGS) entry which is preliminary data.</text>
</comment>
<organism evidence="1 2">
    <name type="scientific">Arthrobacter terrae</name>
    <dbReference type="NCBI Taxonomy" id="2935737"/>
    <lineage>
        <taxon>Bacteria</taxon>
        <taxon>Bacillati</taxon>
        <taxon>Actinomycetota</taxon>
        <taxon>Actinomycetes</taxon>
        <taxon>Micrococcales</taxon>
        <taxon>Micrococcaceae</taxon>
        <taxon>Arthrobacter</taxon>
    </lineage>
</organism>
<keyword evidence="2" id="KW-1185">Reference proteome</keyword>
<dbReference type="AlphaFoldDB" id="A0A931CSW3"/>
<dbReference type="Proteomes" id="UP000655366">
    <property type="component" value="Unassembled WGS sequence"/>
</dbReference>
<name>A0A931CSW3_9MICC</name>
<accession>A0A931CSW3</accession>
<protein>
    <submittedName>
        <fullName evidence="1">Uncharacterized protein</fullName>
    </submittedName>
</protein>
<evidence type="ECO:0000313" key="1">
    <source>
        <dbReference type="EMBL" id="MBG0739163.1"/>
    </source>
</evidence>
<dbReference type="EMBL" id="JADNYM010000007">
    <property type="protein sequence ID" value="MBG0739163.1"/>
    <property type="molecule type" value="Genomic_DNA"/>
</dbReference>
<dbReference type="RefSeq" id="WP_196396104.1">
    <property type="nucleotide sequence ID" value="NZ_JADNYM010000007.1"/>
</dbReference>
<evidence type="ECO:0000313" key="2">
    <source>
        <dbReference type="Proteomes" id="UP000655366"/>
    </source>
</evidence>